<evidence type="ECO:0000256" key="2">
    <source>
        <dbReference type="ARBA" id="ARBA00023015"/>
    </source>
</evidence>
<feature type="domain" description="DUF6596" evidence="8">
    <location>
        <begin position="178"/>
        <end position="278"/>
    </location>
</feature>
<dbReference type="Proteomes" id="UP000623608">
    <property type="component" value="Unassembled WGS sequence"/>
</dbReference>
<evidence type="ECO:0000256" key="4">
    <source>
        <dbReference type="ARBA" id="ARBA00023163"/>
    </source>
</evidence>
<comment type="caution">
    <text evidence="9">The sequence shown here is derived from an EMBL/GenBank/DDBJ whole genome shotgun (WGS) entry which is preliminary data.</text>
</comment>
<feature type="compositionally biased region" description="Basic and acidic residues" evidence="5">
    <location>
        <begin position="74"/>
        <end position="85"/>
    </location>
</feature>
<name>A0A919TUL9_9ACTN</name>
<dbReference type="Pfam" id="PF08281">
    <property type="entry name" value="Sigma70_r4_2"/>
    <property type="match status" value="1"/>
</dbReference>
<dbReference type="InterPro" id="IPR011990">
    <property type="entry name" value="TPR-like_helical_dom_sf"/>
</dbReference>
<comment type="similarity">
    <text evidence="1">Belongs to the sigma-70 factor family. ECF subfamily.</text>
</comment>
<evidence type="ECO:0000313" key="9">
    <source>
        <dbReference type="EMBL" id="GIF21485.1"/>
    </source>
</evidence>
<feature type="domain" description="RNA polymerase sigma-70 region 2" evidence="6">
    <location>
        <begin position="18"/>
        <end position="78"/>
    </location>
</feature>
<dbReference type="GO" id="GO:0003677">
    <property type="term" value="F:DNA binding"/>
    <property type="evidence" value="ECO:0007669"/>
    <property type="project" value="InterPro"/>
</dbReference>
<dbReference type="NCBIfam" id="TIGR02937">
    <property type="entry name" value="sigma70-ECF"/>
    <property type="match status" value="1"/>
</dbReference>
<dbReference type="SUPFAM" id="SSF48452">
    <property type="entry name" value="TPR-like"/>
    <property type="match status" value="1"/>
</dbReference>
<dbReference type="Pfam" id="PF20239">
    <property type="entry name" value="DUF6596"/>
    <property type="match status" value="1"/>
</dbReference>
<dbReference type="RefSeq" id="WP_203808132.1">
    <property type="nucleotide sequence ID" value="NZ_BOMY01000030.1"/>
</dbReference>
<dbReference type="EMBL" id="BOMY01000030">
    <property type="protein sequence ID" value="GIF21485.1"/>
    <property type="molecule type" value="Genomic_DNA"/>
</dbReference>
<evidence type="ECO:0000259" key="6">
    <source>
        <dbReference type="Pfam" id="PF04542"/>
    </source>
</evidence>
<keyword evidence="3" id="KW-0731">Sigma factor</keyword>
<evidence type="ECO:0000313" key="10">
    <source>
        <dbReference type="Proteomes" id="UP000623608"/>
    </source>
</evidence>
<dbReference type="InterPro" id="IPR036388">
    <property type="entry name" value="WH-like_DNA-bd_sf"/>
</dbReference>
<dbReference type="SUPFAM" id="SSF88659">
    <property type="entry name" value="Sigma3 and sigma4 domains of RNA polymerase sigma factors"/>
    <property type="match status" value="1"/>
</dbReference>
<gene>
    <name evidence="9" type="primary">rpoE_9</name>
    <name evidence="9" type="ORF">Ate02nite_42150</name>
</gene>
<dbReference type="PANTHER" id="PTHR47756:SF2">
    <property type="entry name" value="BLL6612 PROTEIN"/>
    <property type="match status" value="1"/>
</dbReference>
<proteinExistence type="inferred from homology"/>
<sequence length="405" mass="44561">MTDLREAITQAHRAEWARVVAALARRFGDLDIAEEATAEAFVTAVERWPADGVPPNPGAWLTVTANRKAIDRIRRENKRDDKQREAQMAYDDSPPEPTGAVDDERLRLIFTCCHPALAPETRVALTLRMVGGLTVSEIARAFLVQETAMGQRITRAKAKIKATRIPYRVPSAEDLPARVSGVLAVLFLVFNEGYLATGPDTDPVRHDLTTEAIRLARLIRALLPDDGEVAGLLALMLLTEARRAARVSPDGELVTLDRQDRNAWDSGLIAEGHRLVRERLASGVAPGRYQILAAINAVHTSPRTDWSQIIALYDHLLRIDPSPIVALNRAVAVAELDGPEVALAAVDRLAGRLADYHAYHATRADLLRRLGRDDQARAAYDLAIDLAGNTAETAYLTRRRDQLIS</sequence>
<evidence type="ECO:0000259" key="8">
    <source>
        <dbReference type="Pfam" id="PF20239"/>
    </source>
</evidence>
<dbReference type="Pfam" id="PF04542">
    <property type="entry name" value="Sigma70_r2"/>
    <property type="match status" value="1"/>
</dbReference>
<dbReference type="InterPro" id="IPR013324">
    <property type="entry name" value="RNA_pol_sigma_r3/r4-like"/>
</dbReference>
<feature type="region of interest" description="Disordered" evidence="5">
    <location>
        <begin position="74"/>
        <end position="98"/>
    </location>
</feature>
<dbReference type="AlphaFoldDB" id="A0A919TUL9"/>
<feature type="domain" description="RNA polymerase sigma factor 70 region 4 type 2" evidence="7">
    <location>
        <begin position="109"/>
        <end position="160"/>
    </location>
</feature>
<evidence type="ECO:0000256" key="3">
    <source>
        <dbReference type="ARBA" id="ARBA00023082"/>
    </source>
</evidence>
<dbReference type="GO" id="GO:0006352">
    <property type="term" value="P:DNA-templated transcription initiation"/>
    <property type="evidence" value="ECO:0007669"/>
    <property type="project" value="InterPro"/>
</dbReference>
<dbReference type="InterPro" id="IPR046531">
    <property type="entry name" value="DUF6596"/>
</dbReference>
<keyword evidence="2" id="KW-0805">Transcription regulation</keyword>
<organism evidence="9 10">
    <name type="scientific">Paractinoplanes tereljensis</name>
    <dbReference type="NCBI Taxonomy" id="571912"/>
    <lineage>
        <taxon>Bacteria</taxon>
        <taxon>Bacillati</taxon>
        <taxon>Actinomycetota</taxon>
        <taxon>Actinomycetes</taxon>
        <taxon>Micromonosporales</taxon>
        <taxon>Micromonosporaceae</taxon>
        <taxon>Paractinoplanes</taxon>
    </lineage>
</organism>
<dbReference type="Gene3D" id="1.10.10.10">
    <property type="entry name" value="Winged helix-like DNA-binding domain superfamily/Winged helix DNA-binding domain"/>
    <property type="match status" value="1"/>
</dbReference>
<dbReference type="InterPro" id="IPR014284">
    <property type="entry name" value="RNA_pol_sigma-70_dom"/>
</dbReference>
<accession>A0A919TUL9</accession>
<dbReference type="SUPFAM" id="SSF88946">
    <property type="entry name" value="Sigma2 domain of RNA polymerase sigma factors"/>
    <property type="match status" value="1"/>
</dbReference>
<dbReference type="InterPro" id="IPR007627">
    <property type="entry name" value="RNA_pol_sigma70_r2"/>
</dbReference>
<dbReference type="InterPro" id="IPR013325">
    <property type="entry name" value="RNA_pol_sigma_r2"/>
</dbReference>
<reference evidence="9" key="1">
    <citation type="submission" date="2021-01" db="EMBL/GenBank/DDBJ databases">
        <title>Whole genome shotgun sequence of Actinoplanes tereljensis NBRC 105297.</title>
        <authorList>
            <person name="Komaki H."/>
            <person name="Tamura T."/>
        </authorList>
    </citation>
    <scope>NUCLEOTIDE SEQUENCE</scope>
    <source>
        <strain evidence="9">NBRC 105297</strain>
    </source>
</reference>
<keyword evidence="10" id="KW-1185">Reference proteome</keyword>
<protein>
    <submittedName>
        <fullName evidence="9">RNA polymerase subunit sigma-24</fullName>
    </submittedName>
</protein>
<dbReference type="Gene3D" id="1.10.1740.10">
    <property type="match status" value="1"/>
</dbReference>
<dbReference type="Gene3D" id="1.25.40.10">
    <property type="entry name" value="Tetratricopeptide repeat domain"/>
    <property type="match status" value="1"/>
</dbReference>
<evidence type="ECO:0000259" key="7">
    <source>
        <dbReference type="Pfam" id="PF08281"/>
    </source>
</evidence>
<dbReference type="GO" id="GO:0016987">
    <property type="term" value="F:sigma factor activity"/>
    <property type="evidence" value="ECO:0007669"/>
    <property type="project" value="UniProtKB-KW"/>
</dbReference>
<evidence type="ECO:0000256" key="1">
    <source>
        <dbReference type="ARBA" id="ARBA00010641"/>
    </source>
</evidence>
<keyword evidence="4" id="KW-0804">Transcription</keyword>
<dbReference type="InterPro" id="IPR013249">
    <property type="entry name" value="RNA_pol_sigma70_r4_t2"/>
</dbReference>
<dbReference type="PANTHER" id="PTHR47756">
    <property type="entry name" value="BLL6612 PROTEIN-RELATED"/>
    <property type="match status" value="1"/>
</dbReference>
<evidence type="ECO:0000256" key="5">
    <source>
        <dbReference type="SAM" id="MobiDB-lite"/>
    </source>
</evidence>